<protein>
    <submittedName>
        <fullName evidence="1">Uncharacterized protein</fullName>
    </submittedName>
</protein>
<comment type="caution">
    <text evidence="1">The sequence shown here is derived from an EMBL/GenBank/DDBJ whole genome shotgun (WGS) entry which is preliminary data.</text>
</comment>
<accession>A0ABT8AJE6</accession>
<dbReference type="EMBL" id="JAUFPT010000008">
    <property type="protein sequence ID" value="MDN3569832.1"/>
    <property type="molecule type" value="Genomic_DNA"/>
</dbReference>
<proteinExistence type="predicted"/>
<evidence type="ECO:0000313" key="1">
    <source>
        <dbReference type="EMBL" id="MDN3569832.1"/>
    </source>
</evidence>
<dbReference type="Proteomes" id="UP001244297">
    <property type="component" value="Unassembled WGS sequence"/>
</dbReference>
<gene>
    <name evidence="1" type="ORF">QWZ18_04220</name>
</gene>
<sequence>MGTIVTFPKGRAPGRGTEQTIVVTITDRDGSTLVAIPIVPPEVDAVMVVPTDPVDIAFARAALQHALQKLDGSGIDPDMGADYTPT</sequence>
<dbReference type="RefSeq" id="WP_238290974.1">
    <property type="nucleotide sequence ID" value="NZ_BPQS01000030.1"/>
</dbReference>
<reference evidence="2" key="1">
    <citation type="journal article" date="2019" name="Int. J. Syst. Evol. Microbiol.">
        <title>The Global Catalogue of Microorganisms (GCM) 10K type strain sequencing project: providing services to taxonomists for standard genome sequencing and annotation.</title>
        <authorList>
            <consortium name="The Broad Institute Genomics Platform"/>
            <consortium name="The Broad Institute Genome Sequencing Center for Infectious Disease"/>
            <person name="Wu L."/>
            <person name="Ma J."/>
        </authorList>
    </citation>
    <scope>NUCLEOTIDE SEQUENCE [LARGE SCALE GENOMIC DNA]</scope>
    <source>
        <strain evidence="2">CECT 7806</strain>
    </source>
</reference>
<keyword evidence="2" id="KW-1185">Reference proteome</keyword>
<evidence type="ECO:0000313" key="2">
    <source>
        <dbReference type="Proteomes" id="UP001244297"/>
    </source>
</evidence>
<organism evidence="1 2">
    <name type="scientific">Methylobacterium longum</name>
    <dbReference type="NCBI Taxonomy" id="767694"/>
    <lineage>
        <taxon>Bacteria</taxon>
        <taxon>Pseudomonadati</taxon>
        <taxon>Pseudomonadota</taxon>
        <taxon>Alphaproteobacteria</taxon>
        <taxon>Hyphomicrobiales</taxon>
        <taxon>Methylobacteriaceae</taxon>
        <taxon>Methylobacterium</taxon>
    </lineage>
</organism>
<name>A0ABT8AJE6_9HYPH</name>